<comment type="caution">
    <text evidence="4">The sequence shown here is derived from an EMBL/GenBank/DDBJ whole genome shotgun (WGS) entry which is preliminary data.</text>
</comment>
<dbReference type="PROSITE" id="PS50157">
    <property type="entry name" value="ZINC_FINGER_C2H2_2"/>
    <property type="match status" value="1"/>
</dbReference>
<reference evidence="4" key="1">
    <citation type="submission" date="2022-08" db="EMBL/GenBank/DDBJ databases">
        <authorList>
            <consortium name="DOE Joint Genome Institute"/>
            <person name="Min B."/>
            <person name="Riley R."/>
            <person name="Sierra-Patev S."/>
            <person name="Naranjo-Ortiz M."/>
            <person name="Looney B."/>
            <person name="Konkel Z."/>
            <person name="Slot J.C."/>
            <person name="Sakamoto Y."/>
            <person name="Steenwyk J.L."/>
            <person name="Rokas A."/>
            <person name="Carro J."/>
            <person name="Camarero S."/>
            <person name="Ferreira P."/>
            <person name="Molpeceres G."/>
            <person name="Ruiz-Duenas F.J."/>
            <person name="Serrano A."/>
            <person name="Henrissat B."/>
            <person name="Drula E."/>
            <person name="Hughes K.W."/>
            <person name="Mata J.L."/>
            <person name="Ishikawa N.K."/>
            <person name="Vargas-Isla R."/>
            <person name="Ushijima S."/>
            <person name="Smith C.A."/>
            <person name="Ahrendt S."/>
            <person name="Andreopoulos W."/>
            <person name="He G."/>
            <person name="Labutti K."/>
            <person name="Lipzen A."/>
            <person name="Ng V."/>
            <person name="Sandor L."/>
            <person name="Barry K."/>
            <person name="Martinez A.T."/>
            <person name="Xiao Y."/>
            <person name="Gibbons J.G."/>
            <person name="Terashima K."/>
            <person name="Hibbett D.S."/>
            <person name="Grigoriev I.V."/>
        </authorList>
    </citation>
    <scope>NUCLEOTIDE SEQUENCE</scope>
    <source>
        <strain evidence="4">TFB9207</strain>
    </source>
</reference>
<organism evidence="4 5">
    <name type="scientific">Lentinula raphanica</name>
    <dbReference type="NCBI Taxonomy" id="153919"/>
    <lineage>
        <taxon>Eukaryota</taxon>
        <taxon>Fungi</taxon>
        <taxon>Dikarya</taxon>
        <taxon>Basidiomycota</taxon>
        <taxon>Agaricomycotina</taxon>
        <taxon>Agaricomycetes</taxon>
        <taxon>Agaricomycetidae</taxon>
        <taxon>Agaricales</taxon>
        <taxon>Marasmiineae</taxon>
        <taxon>Omphalotaceae</taxon>
        <taxon>Lentinula</taxon>
    </lineage>
</organism>
<feature type="region of interest" description="Disordered" evidence="2">
    <location>
        <begin position="47"/>
        <end position="100"/>
    </location>
</feature>
<keyword evidence="1" id="KW-0863">Zinc-finger</keyword>
<dbReference type="PROSITE" id="PS00028">
    <property type="entry name" value="ZINC_FINGER_C2H2_1"/>
    <property type="match status" value="1"/>
</dbReference>
<feature type="compositionally biased region" description="Polar residues" evidence="2">
    <location>
        <begin position="124"/>
        <end position="133"/>
    </location>
</feature>
<evidence type="ECO:0000256" key="2">
    <source>
        <dbReference type="SAM" id="MobiDB-lite"/>
    </source>
</evidence>
<feature type="compositionally biased region" description="Polar residues" evidence="2">
    <location>
        <begin position="409"/>
        <end position="427"/>
    </location>
</feature>
<dbReference type="AlphaFoldDB" id="A0AA38ULR6"/>
<keyword evidence="1" id="KW-0862">Zinc</keyword>
<feature type="compositionally biased region" description="Low complexity" evidence="2">
    <location>
        <begin position="169"/>
        <end position="179"/>
    </location>
</feature>
<feature type="region of interest" description="Disordered" evidence="2">
    <location>
        <begin position="169"/>
        <end position="191"/>
    </location>
</feature>
<feature type="domain" description="C2H2-type" evidence="3">
    <location>
        <begin position="196"/>
        <end position="219"/>
    </location>
</feature>
<dbReference type="EMBL" id="MU805979">
    <property type="protein sequence ID" value="KAJ3843332.1"/>
    <property type="molecule type" value="Genomic_DNA"/>
</dbReference>
<name>A0AA38ULR6_9AGAR</name>
<gene>
    <name evidence="4" type="ORF">F5878DRAFT_297654</name>
</gene>
<dbReference type="GO" id="GO:0008270">
    <property type="term" value="F:zinc ion binding"/>
    <property type="evidence" value="ECO:0007669"/>
    <property type="project" value="UniProtKB-KW"/>
</dbReference>
<feature type="compositionally biased region" description="Low complexity" evidence="2">
    <location>
        <begin position="383"/>
        <end position="393"/>
    </location>
</feature>
<evidence type="ECO:0000313" key="5">
    <source>
        <dbReference type="Proteomes" id="UP001163846"/>
    </source>
</evidence>
<accession>A0AA38ULR6</accession>
<feature type="compositionally biased region" description="Low complexity" evidence="2">
    <location>
        <begin position="286"/>
        <end position="297"/>
    </location>
</feature>
<dbReference type="InterPro" id="IPR013087">
    <property type="entry name" value="Znf_C2H2_type"/>
</dbReference>
<protein>
    <recommendedName>
        <fullName evidence="3">C2H2-type domain-containing protein</fullName>
    </recommendedName>
</protein>
<sequence>MNVVSSPVPLATMATATTLTGDAALPAQSLLSLSIAASSAAPIPITSPMESSASDSGTAVSSSGPSVSVNGSGGINKNQRKLSSAGKARRRLSDARDAATRPLPTALSLATLSLSPPSISVPSYTKTPSSNVVPGSGGLSLESPVTHSSMPLTSAPPHATAPSIVGAMPASAPASMPQPISKPISIKNGKKRGMEHKCEGCSKIYRHPSCLIKHRWEHTPHWRESSKYVLSKHQQVQLLEAAAILSHLSADSATGTSLPEDRSLWPSFLSGGTLPLPEGTTNTEASSTSSMNVSSSVPTTNVLRSTSASAGTTPARLPSVGPRLHDFTIPTTDVTEVRPGLYMMGGLSAPPSAGGPIAISPTHESYSEVRSLGPGIGYGRAASLSSSSGDSPSPQGAHHTGRRALPSNFGPSSYNSTSLSIPRSSLRSGSVYSESERSSSLEEEEEEEDQSIEYHDHEFEPDVDVDVDGGFDISGRTRDVYAFGGRGDKEKKTFDEYGFEYDRGFGMGMAKIKATTPAVDLDSMKEEDWEMDMDMD</sequence>
<evidence type="ECO:0000256" key="1">
    <source>
        <dbReference type="PROSITE-ProRule" id="PRU00042"/>
    </source>
</evidence>
<dbReference type="Proteomes" id="UP001163846">
    <property type="component" value="Unassembled WGS sequence"/>
</dbReference>
<feature type="compositionally biased region" description="Polar residues" evidence="2">
    <location>
        <begin position="143"/>
        <end position="152"/>
    </location>
</feature>
<evidence type="ECO:0000259" key="3">
    <source>
        <dbReference type="PROSITE" id="PS50157"/>
    </source>
</evidence>
<feature type="region of interest" description="Disordered" evidence="2">
    <location>
        <begin position="120"/>
        <end position="155"/>
    </location>
</feature>
<keyword evidence="1" id="KW-0479">Metal-binding</keyword>
<evidence type="ECO:0000313" key="4">
    <source>
        <dbReference type="EMBL" id="KAJ3843332.1"/>
    </source>
</evidence>
<proteinExistence type="predicted"/>
<keyword evidence="5" id="KW-1185">Reference proteome</keyword>
<feature type="region of interest" description="Disordered" evidence="2">
    <location>
        <begin position="377"/>
        <end position="457"/>
    </location>
</feature>
<feature type="compositionally biased region" description="Acidic residues" evidence="2">
    <location>
        <begin position="441"/>
        <end position="451"/>
    </location>
</feature>
<feature type="region of interest" description="Disordered" evidence="2">
    <location>
        <begin position="270"/>
        <end position="297"/>
    </location>
</feature>
<feature type="compositionally biased region" description="Low complexity" evidence="2">
    <location>
        <begin position="47"/>
        <end position="70"/>
    </location>
</feature>